<feature type="transmembrane region" description="Helical" evidence="1">
    <location>
        <begin position="124"/>
        <end position="144"/>
    </location>
</feature>
<reference evidence="2 3" key="1">
    <citation type="submission" date="2024-12" db="EMBL/GenBank/DDBJ databases">
        <authorList>
            <person name="Hu S."/>
        </authorList>
    </citation>
    <scope>NUCLEOTIDE SEQUENCE [LARGE SCALE GENOMIC DNA]</scope>
    <source>
        <strain evidence="2 3">THG-T11</strain>
    </source>
</reference>
<name>A0ABW9J0C3_9SPHI</name>
<dbReference type="EMBL" id="SSHJ02000001">
    <property type="protein sequence ID" value="MFN0253991.1"/>
    <property type="molecule type" value="Genomic_DNA"/>
</dbReference>
<evidence type="ECO:0000313" key="3">
    <source>
        <dbReference type="Proteomes" id="UP001517247"/>
    </source>
</evidence>
<sequence length="201" mass="23654">MNFEQLKDQWNENGTSSNEISEKMLKVREAHTPIDNIRKKMKNEFFVQLLSLIIMIFAPKVFGFSQQLSAIYFLFYAIACGFTAYYFFKFYTFYTHSYDLSLDSRKNLLWFYYEMKLNVELYKALTYIIGFIALAFSTTALVLLRGDILTKLLTKISMTYVVLNAFVAILIIGIITELWARFYYGKYLKQIKTIVDGMDEE</sequence>
<accession>A0ABW9J0C3</accession>
<dbReference type="RefSeq" id="WP_138721181.1">
    <property type="nucleotide sequence ID" value="NZ_SSHJ02000001.1"/>
</dbReference>
<dbReference type="Proteomes" id="UP001517247">
    <property type="component" value="Unassembled WGS sequence"/>
</dbReference>
<keyword evidence="1" id="KW-1133">Transmembrane helix</keyword>
<keyword evidence="3" id="KW-1185">Reference proteome</keyword>
<protein>
    <submittedName>
        <fullName evidence="2">Uncharacterized protein</fullName>
    </submittedName>
</protein>
<evidence type="ECO:0000256" key="1">
    <source>
        <dbReference type="SAM" id="Phobius"/>
    </source>
</evidence>
<feature type="transmembrane region" description="Helical" evidence="1">
    <location>
        <begin position="45"/>
        <end position="64"/>
    </location>
</feature>
<comment type="caution">
    <text evidence="2">The sequence shown here is derived from an EMBL/GenBank/DDBJ whole genome shotgun (WGS) entry which is preliminary data.</text>
</comment>
<feature type="transmembrane region" description="Helical" evidence="1">
    <location>
        <begin position="70"/>
        <end position="88"/>
    </location>
</feature>
<proteinExistence type="predicted"/>
<evidence type="ECO:0000313" key="2">
    <source>
        <dbReference type="EMBL" id="MFN0253991.1"/>
    </source>
</evidence>
<keyword evidence="1" id="KW-0812">Transmembrane</keyword>
<organism evidence="2 3">
    <name type="scientific">Pedobacter ureilyticus</name>
    <dbReference type="NCBI Taxonomy" id="1393051"/>
    <lineage>
        <taxon>Bacteria</taxon>
        <taxon>Pseudomonadati</taxon>
        <taxon>Bacteroidota</taxon>
        <taxon>Sphingobacteriia</taxon>
        <taxon>Sphingobacteriales</taxon>
        <taxon>Sphingobacteriaceae</taxon>
        <taxon>Pedobacter</taxon>
    </lineage>
</organism>
<keyword evidence="1" id="KW-0472">Membrane</keyword>
<feature type="transmembrane region" description="Helical" evidence="1">
    <location>
        <begin position="156"/>
        <end position="180"/>
    </location>
</feature>
<gene>
    <name evidence="2" type="ORF">E6A44_000295</name>
</gene>